<feature type="non-terminal residue" evidence="1">
    <location>
        <position position="1"/>
    </location>
</feature>
<organism evidence="1 2">
    <name type="scientific">Bacteroides uniformis</name>
    <dbReference type="NCBI Taxonomy" id="820"/>
    <lineage>
        <taxon>Bacteria</taxon>
        <taxon>Pseudomonadati</taxon>
        <taxon>Bacteroidota</taxon>
        <taxon>Bacteroidia</taxon>
        <taxon>Bacteroidales</taxon>
        <taxon>Bacteroidaceae</taxon>
        <taxon>Bacteroides</taxon>
    </lineage>
</organism>
<evidence type="ECO:0000313" key="1">
    <source>
        <dbReference type="EMBL" id="KAB4183801.1"/>
    </source>
</evidence>
<dbReference type="RefSeq" id="WP_151875500.1">
    <property type="nucleotide sequence ID" value="NZ_WCTY01000017.1"/>
</dbReference>
<dbReference type="InterPro" id="IPR053139">
    <property type="entry name" value="Surface_bspA-like"/>
</dbReference>
<dbReference type="PANTHER" id="PTHR45661:SF3">
    <property type="entry name" value="IG-LIKE DOMAIN-CONTAINING PROTEIN"/>
    <property type="match status" value="1"/>
</dbReference>
<dbReference type="SUPFAM" id="SSF52058">
    <property type="entry name" value="L domain-like"/>
    <property type="match status" value="1"/>
</dbReference>
<name>A0A7J5H1H5_BACUN</name>
<dbReference type="PANTHER" id="PTHR45661">
    <property type="entry name" value="SURFACE ANTIGEN"/>
    <property type="match status" value="1"/>
</dbReference>
<gene>
    <name evidence="1" type="ORF">GAQ44_09780</name>
</gene>
<dbReference type="EMBL" id="WCTY01000017">
    <property type="protein sequence ID" value="KAB4183801.1"/>
    <property type="molecule type" value="Genomic_DNA"/>
</dbReference>
<reference evidence="1 2" key="1">
    <citation type="journal article" date="2019" name="Nat. Med.">
        <title>A library of human gut bacterial isolates paired with longitudinal multiomics data enables mechanistic microbiome research.</title>
        <authorList>
            <person name="Poyet M."/>
            <person name="Groussin M."/>
            <person name="Gibbons S.M."/>
            <person name="Avila-Pacheco J."/>
            <person name="Jiang X."/>
            <person name="Kearney S.M."/>
            <person name="Perrotta A.R."/>
            <person name="Berdy B."/>
            <person name="Zhao S."/>
            <person name="Lieberman T.D."/>
            <person name="Swanson P.K."/>
            <person name="Smith M."/>
            <person name="Roesemann S."/>
            <person name="Alexander J.E."/>
            <person name="Rich S.A."/>
            <person name="Livny J."/>
            <person name="Vlamakis H."/>
            <person name="Clish C."/>
            <person name="Bullock K."/>
            <person name="Deik A."/>
            <person name="Scott J."/>
            <person name="Pierce K.A."/>
            <person name="Xavier R.J."/>
            <person name="Alm E.J."/>
        </authorList>
    </citation>
    <scope>NUCLEOTIDE SEQUENCE [LARGE SCALE GENOMIC DNA]</scope>
    <source>
        <strain evidence="1 2">BIOML-A19</strain>
    </source>
</reference>
<protein>
    <submittedName>
        <fullName evidence="1">Leucine-rich repeat domain-containing protein</fullName>
    </submittedName>
</protein>
<dbReference type="Proteomes" id="UP000487221">
    <property type="component" value="Unassembled WGS sequence"/>
</dbReference>
<evidence type="ECO:0000313" key="2">
    <source>
        <dbReference type="Proteomes" id="UP000487221"/>
    </source>
</evidence>
<comment type="caution">
    <text evidence="1">The sequence shown here is derived from an EMBL/GenBank/DDBJ whole genome shotgun (WGS) entry which is preliminary data.</text>
</comment>
<dbReference type="InterPro" id="IPR032675">
    <property type="entry name" value="LRR_dom_sf"/>
</dbReference>
<dbReference type="Pfam" id="PF13306">
    <property type="entry name" value="LRR_5"/>
    <property type="match status" value="1"/>
</dbReference>
<dbReference type="AlphaFoldDB" id="A0A7J5H1H5"/>
<proteinExistence type="predicted"/>
<dbReference type="Gene3D" id="3.80.10.10">
    <property type="entry name" value="Ribonuclease Inhibitor"/>
    <property type="match status" value="3"/>
</dbReference>
<dbReference type="InterPro" id="IPR026906">
    <property type="entry name" value="LRR_5"/>
</dbReference>
<sequence length="440" mass="46774">VNKAGVSALSVTSTGWQSPTLVEATQTGNFVTVENETAGSLLAEGSALKTALASAGQSNPIRVVIMGKINDQDLVDLEKQMEADGYYVKYFKVSHLYITASGATAIPEGFCSPGKNTNTTLQEVILPEGITSIGQKAFIGCQKLTSIQLPETVKEIGNQAFSQCNILTKINIPEGVTKIGESTFSMCTSLTSIQLPEGLTEIGRIAFANCSSLKEISIPKEVTKIEAGTFQGCTSLTSIQLPEGLTEIGSNAFYSCNSLTTINIPKGVTKIGVSTFEFCTSLPSIQLPETVTEIGGSAFNYCSSLKEINIPKVTSIGNYAFAYCSSLTEISIPKAVTSIGKYAFNYCSTLKEVVLSGTNDQDGFSLPTVGDGAFADTAATLLFLTDVTDDMFEAEGNAAKYKSWGGVTWQAIHYNLTVDNPASLTNPENYSGHWPKDSPQ</sequence>
<accession>A0A7J5H1H5</accession>